<keyword evidence="2" id="KW-1185">Reference proteome</keyword>
<name>A0A392TJC5_9FABA</name>
<sequence length="52" mass="5852">MFTDKHGVLFVCLNGKNYPTWTFQIELSIKGKELWGHIHGTDSAATKSEKDA</sequence>
<dbReference type="Proteomes" id="UP000265520">
    <property type="component" value="Unassembled WGS sequence"/>
</dbReference>
<evidence type="ECO:0000313" key="2">
    <source>
        <dbReference type="Proteomes" id="UP000265520"/>
    </source>
</evidence>
<dbReference type="EMBL" id="LXQA010593237">
    <property type="protein sequence ID" value="MCI61072.1"/>
    <property type="molecule type" value="Genomic_DNA"/>
</dbReference>
<comment type="caution">
    <text evidence="1">The sequence shown here is derived from an EMBL/GenBank/DDBJ whole genome shotgun (WGS) entry which is preliminary data.</text>
</comment>
<organism evidence="1 2">
    <name type="scientific">Trifolium medium</name>
    <dbReference type="NCBI Taxonomy" id="97028"/>
    <lineage>
        <taxon>Eukaryota</taxon>
        <taxon>Viridiplantae</taxon>
        <taxon>Streptophyta</taxon>
        <taxon>Embryophyta</taxon>
        <taxon>Tracheophyta</taxon>
        <taxon>Spermatophyta</taxon>
        <taxon>Magnoliopsida</taxon>
        <taxon>eudicotyledons</taxon>
        <taxon>Gunneridae</taxon>
        <taxon>Pentapetalae</taxon>
        <taxon>rosids</taxon>
        <taxon>fabids</taxon>
        <taxon>Fabales</taxon>
        <taxon>Fabaceae</taxon>
        <taxon>Papilionoideae</taxon>
        <taxon>50 kb inversion clade</taxon>
        <taxon>NPAAA clade</taxon>
        <taxon>Hologalegina</taxon>
        <taxon>IRL clade</taxon>
        <taxon>Trifolieae</taxon>
        <taxon>Trifolium</taxon>
    </lineage>
</organism>
<protein>
    <submittedName>
        <fullName evidence="1">Uncharacterized protein</fullName>
    </submittedName>
</protein>
<proteinExistence type="predicted"/>
<feature type="non-terminal residue" evidence="1">
    <location>
        <position position="52"/>
    </location>
</feature>
<evidence type="ECO:0000313" key="1">
    <source>
        <dbReference type="EMBL" id="MCI61072.1"/>
    </source>
</evidence>
<accession>A0A392TJC5</accession>
<dbReference type="AlphaFoldDB" id="A0A392TJC5"/>
<reference evidence="1 2" key="1">
    <citation type="journal article" date="2018" name="Front. Plant Sci.">
        <title>Red Clover (Trifolium pratense) and Zigzag Clover (T. medium) - A Picture of Genomic Similarities and Differences.</title>
        <authorList>
            <person name="Dluhosova J."/>
            <person name="Istvanek J."/>
            <person name="Nedelnik J."/>
            <person name="Repkova J."/>
        </authorList>
    </citation>
    <scope>NUCLEOTIDE SEQUENCE [LARGE SCALE GENOMIC DNA]</scope>
    <source>
        <strain evidence="2">cv. 10/8</strain>
        <tissue evidence="1">Leaf</tissue>
    </source>
</reference>